<dbReference type="PROSITE" id="PS50011">
    <property type="entry name" value="PROTEIN_KINASE_DOM"/>
    <property type="match status" value="1"/>
</dbReference>
<organism evidence="6 7">
    <name type="scientific">Tritrichomonas foetus</name>
    <dbReference type="NCBI Taxonomy" id="1144522"/>
    <lineage>
        <taxon>Eukaryota</taxon>
        <taxon>Metamonada</taxon>
        <taxon>Parabasalia</taxon>
        <taxon>Tritrichomonadida</taxon>
        <taxon>Tritrichomonadidae</taxon>
        <taxon>Tritrichomonas</taxon>
    </lineage>
</organism>
<dbReference type="GeneID" id="94825155"/>
<dbReference type="EMBL" id="MLAK01001148">
    <property type="protein sequence ID" value="OHS96915.1"/>
    <property type="molecule type" value="Genomic_DNA"/>
</dbReference>
<dbReference type="Gene3D" id="1.10.510.10">
    <property type="entry name" value="Transferase(Phosphotransferase) domain 1"/>
    <property type="match status" value="1"/>
</dbReference>
<keyword evidence="7" id="KW-1185">Reference proteome</keyword>
<dbReference type="GO" id="GO:0004674">
    <property type="term" value="F:protein serine/threonine kinase activity"/>
    <property type="evidence" value="ECO:0007669"/>
    <property type="project" value="UniProtKB-KW"/>
</dbReference>
<keyword evidence="2 3" id="KW-0067">ATP-binding</keyword>
<dbReference type="PROSITE" id="PS00107">
    <property type="entry name" value="PROTEIN_KINASE_ATP"/>
    <property type="match status" value="1"/>
</dbReference>
<reference evidence="6" key="1">
    <citation type="submission" date="2016-10" db="EMBL/GenBank/DDBJ databases">
        <authorList>
            <person name="Benchimol M."/>
            <person name="Almeida L.G."/>
            <person name="Vasconcelos A.T."/>
            <person name="Perreira-Neves A."/>
            <person name="Rosa I.A."/>
            <person name="Tasca T."/>
            <person name="Bogo M.R."/>
            <person name="de Souza W."/>
        </authorList>
    </citation>
    <scope>NUCLEOTIDE SEQUENCE [LARGE SCALE GENOMIC DNA]</scope>
    <source>
        <strain evidence="6">K</strain>
    </source>
</reference>
<sequence length="344" mass="39224">MEHSQEIVLPYQIRSYVLESVIGYGGFGTVYKAKSLNYGNEYEFAVKSIKMPDKMNSKHYKHYQSFESEVQSLKRLDHPNIIRLYDYFQEGSYMFLVLEYCEGGTLETNIPTLTYYEKIKACLDIVNGITYIHENMIAHRDIKTLNILFDSNGRAKIADFGLSQKFFQDNDKISKTEGSLLYISPEIIKGVPFSAFKSDIWALGVLIYRVFTGIYPFSGFDKDEIVKNILCGIYNLSLVPPPLVGVVKSSLLPHPEDRMKIETIQQTLTKLCKDSKTFFSARLGKLQRSSIIISSNIKLASGKSGPLSLTNLNKQRQLTKKFLSPSKLALHNFYTSRSKLNLHE</sequence>
<evidence type="ECO:0000259" key="5">
    <source>
        <dbReference type="PROSITE" id="PS50011"/>
    </source>
</evidence>
<keyword evidence="4" id="KW-0723">Serine/threonine-protein kinase</keyword>
<keyword evidence="6" id="KW-0418">Kinase</keyword>
<dbReference type="SMART" id="SM00220">
    <property type="entry name" value="S_TKc"/>
    <property type="match status" value="1"/>
</dbReference>
<dbReference type="InterPro" id="IPR008271">
    <property type="entry name" value="Ser/Thr_kinase_AS"/>
</dbReference>
<evidence type="ECO:0000256" key="4">
    <source>
        <dbReference type="RuleBase" id="RU000304"/>
    </source>
</evidence>
<evidence type="ECO:0000256" key="3">
    <source>
        <dbReference type="PROSITE-ProRule" id="PRU10141"/>
    </source>
</evidence>
<dbReference type="InterPro" id="IPR017441">
    <property type="entry name" value="Protein_kinase_ATP_BS"/>
</dbReference>
<comment type="similarity">
    <text evidence="4">Belongs to the protein kinase superfamily.</text>
</comment>
<dbReference type="VEuPathDB" id="TrichDB:TRFO_02029"/>
<evidence type="ECO:0000256" key="2">
    <source>
        <dbReference type="ARBA" id="ARBA00022840"/>
    </source>
</evidence>
<dbReference type="PANTHER" id="PTHR24362">
    <property type="entry name" value="SERINE/THREONINE-PROTEIN KINASE NEK"/>
    <property type="match status" value="1"/>
</dbReference>
<gene>
    <name evidence="6" type="ORF">TRFO_02029</name>
</gene>
<dbReference type="Pfam" id="PF00069">
    <property type="entry name" value="Pkinase"/>
    <property type="match status" value="1"/>
</dbReference>
<protein>
    <submittedName>
        <fullName evidence="6">CAMK family protein kinase</fullName>
    </submittedName>
</protein>
<proteinExistence type="inferred from homology"/>
<dbReference type="InterPro" id="IPR000719">
    <property type="entry name" value="Prot_kinase_dom"/>
</dbReference>
<evidence type="ECO:0000256" key="1">
    <source>
        <dbReference type="ARBA" id="ARBA00022741"/>
    </source>
</evidence>
<dbReference type="SUPFAM" id="SSF56112">
    <property type="entry name" value="Protein kinase-like (PK-like)"/>
    <property type="match status" value="1"/>
</dbReference>
<keyword evidence="6" id="KW-0808">Transferase</keyword>
<name>A0A1J4JH41_9EUKA</name>
<dbReference type="PANTHER" id="PTHR24362:SF309">
    <property type="entry name" value="PROTEIN KINASE DOMAIN-CONTAINING PROTEIN"/>
    <property type="match status" value="1"/>
</dbReference>
<accession>A0A1J4JH41</accession>
<dbReference type="AlphaFoldDB" id="A0A1J4JH41"/>
<feature type="domain" description="Protein kinase" evidence="5">
    <location>
        <begin position="16"/>
        <end position="279"/>
    </location>
</feature>
<feature type="binding site" evidence="3">
    <location>
        <position position="47"/>
    </location>
    <ligand>
        <name>ATP</name>
        <dbReference type="ChEBI" id="CHEBI:30616"/>
    </ligand>
</feature>
<dbReference type="OrthoDB" id="541276at2759"/>
<evidence type="ECO:0000313" key="7">
    <source>
        <dbReference type="Proteomes" id="UP000179807"/>
    </source>
</evidence>
<dbReference type="InterPro" id="IPR011009">
    <property type="entry name" value="Kinase-like_dom_sf"/>
</dbReference>
<dbReference type="RefSeq" id="XP_068350052.1">
    <property type="nucleotide sequence ID" value="XM_068490451.1"/>
</dbReference>
<evidence type="ECO:0000313" key="6">
    <source>
        <dbReference type="EMBL" id="OHS96915.1"/>
    </source>
</evidence>
<keyword evidence="1 3" id="KW-0547">Nucleotide-binding</keyword>
<dbReference type="Proteomes" id="UP000179807">
    <property type="component" value="Unassembled WGS sequence"/>
</dbReference>
<comment type="caution">
    <text evidence="6">The sequence shown here is derived from an EMBL/GenBank/DDBJ whole genome shotgun (WGS) entry which is preliminary data.</text>
</comment>
<dbReference type="FunFam" id="1.10.510.10:FF:000571">
    <property type="entry name" value="Maternal embryonic leucine zipper kinase"/>
    <property type="match status" value="1"/>
</dbReference>
<dbReference type="GO" id="GO:0005524">
    <property type="term" value="F:ATP binding"/>
    <property type="evidence" value="ECO:0007669"/>
    <property type="project" value="UniProtKB-UniRule"/>
</dbReference>
<dbReference type="PROSITE" id="PS00108">
    <property type="entry name" value="PROTEIN_KINASE_ST"/>
    <property type="match status" value="1"/>
</dbReference>